<accession>A0A916N4G1</accession>
<dbReference type="Proteomes" id="UP000672934">
    <property type="component" value="Unassembled WGS sequence"/>
</dbReference>
<comment type="caution">
    <text evidence="1">The sequence shown here is derived from an EMBL/GenBank/DDBJ whole genome shotgun (WGS) entry which is preliminary data.</text>
</comment>
<protein>
    <recommendedName>
        <fullName evidence="3">Pectate lyase superfamily protein domain-containing protein</fullName>
    </recommendedName>
</protein>
<gene>
    <name evidence="1" type="ORF">LMG31506_03336</name>
</gene>
<dbReference type="Gene3D" id="2.160.20.10">
    <property type="entry name" value="Single-stranded right-handed beta-helix, Pectin lyase-like"/>
    <property type="match status" value="1"/>
</dbReference>
<keyword evidence="2" id="KW-1185">Reference proteome</keyword>
<sequence length="544" mass="57709">MSDPRRRFVTGLALSAGTLLAAKSAPTIGQEESSRPRASRDVINLREFGAKMDGSDETAILQAAINAARGKTLLIPDGQIMAGGVTMLDASYNNTTISFLGELLLKPMPQGRPSFGGAWVGLLIGRCDGVKLEFRGHGNRLRQPAREHIFLVGIAGATNLEIPSFRAREVRGDALYIGQSDWLANSANPVGINIGVFDAYNSEDDGRNALSIISGDNISIGSFRSFRVGGTINGAIMPGGLDVELDHPYQSVTNLSIGSLSVVTSGASGLGISGNSEGNSANVVGVSVGSFVVKNTCAPTVKDEFKAVTQTINHCFVVGNAVRNLIAKGSTTFTRARGDAVIVADCESIHIEVNVQHVREGARIGSDTGARTGPVNSSIHINADNTCQRGIRVGKAMNTRISGSVVNPEKGHYSTISGVYLLNPEMKDVVLSVDIGYSPSWTRTYRQDGTVKYENCAIRDCAVNGPYSDWTVWVGDVQLPRINVQGITEQGALPKGGSWARGTFVRNTSPSEQAGKLLLGWVRLTDGNGTTLGVDWSPAYAVMR</sequence>
<dbReference type="SUPFAM" id="SSF51126">
    <property type="entry name" value="Pectin lyase-like"/>
    <property type="match status" value="1"/>
</dbReference>
<dbReference type="InterPro" id="IPR011050">
    <property type="entry name" value="Pectin_lyase_fold/virulence"/>
</dbReference>
<evidence type="ECO:0000313" key="1">
    <source>
        <dbReference type="EMBL" id="CAG2146152.1"/>
    </source>
</evidence>
<dbReference type="EMBL" id="CAJPUY010000011">
    <property type="protein sequence ID" value="CAG2146152.1"/>
    <property type="molecule type" value="Genomic_DNA"/>
</dbReference>
<proteinExistence type="predicted"/>
<name>A0A916N4G1_9BURK</name>
<reference evidence="1" key="1">
    <citation type="submission" date="2021-03" db="EMBL/GenBank/DDBJ databases">
        <authorList>
            <person name="Peeters C."/>
        </authorList>
    </citation>
    <scope>NUCLEOTIDE SEQUENCE</scope>
    <source>
        <strain evidence="1">LMG 31506</strain>
    </source>
</reference>
<organism evidence="1 2">
    <name type="scientific">Cupriavidus yeoncheonensis</name>
    <dbReference type="NCBI Taxonomy" id="1462994"/>
    <lineage>
        <taxon>Bacteria</taxon>
        <taxon>Pseudomonadati</taxon>
        <taxon>Pseudomonadota</taxon>
        <taxon>Betaproteobacteria</taxon>
        <taxon>Burkholderiales</taxon>
        <taxon>Burkholderiaceae</taxon>
        <taxon>Cupriavidus</taxon>
    </lineage>
</organism>
<dbReference type="InterPro" id="IPR012334">
    <property type="entry name" value="Pectin_lyas_fold"/>
</dbReference>
<dbReference type="RefSeq" id="WP_211948272.1">
    <property type="nucleotide sequence ID" value="NZ_CAJPUY010000011.1"/>
</dbReference>
<evidence type="ECO:0008006" key="3">
    <source>
        <dbReference type="Google" id="ProtNLM"/>
    </source>
</evidence>
<dbReference type="AlphaFoldDB" id="A0A916N4G1"/>
<evidence type="ECO:0000313" key="2">
    <source>
        <dbReference type="Proteomes" id="UP000672934"/>
    </source>
</evidence>